<proteinExistence type="inferred from homology"/>
<dbReference type="Gene3D" id="3.30.70.120">
    <property type="match status" value="1"/>
</dbReference>
<protein>
    <submittedName>
        <fullName evidence="2">Uncharacterized protein</fullName>
    </submittedName>
</protein>
<comment type="similarity">
    <text evidence="1">Belongs to the UPF0166 family.</text>
</comment>
<dbReference type="AlphaFoldDB" id="C0QDP7"/>
<dbReference type="PANTHER" id="PTHR35983">
    <property type="entry name" value="UPF0166 PROTEIN TM_0021"/>
    <property type="match status" value="1"/>
</dbReference>
<evidence type="ECO:0000313" key="2">
    <source>
        <dbReference type="EMBL" id="ACN17318.1"/>
    </source>
</evidence>
<dbReference type="Proteomes" id="UP000000442">
    <property type="component" value="Chromosome"/>
</dbReference>
<dbReference type="STRING" id="177437.HRM2_42620"/>
<dbReference type="eggNOG" id="COG1993">
    <property type="taxonomic scope" value="Bacteria"/>
</dbReference>
<dbReference type="Pfam" id="PF02641">
    <property type="entry name" value="DUF190"/>
    <property type="match status" value="1"/>
</dbReference>
<dbReference type="InterPro" id="IPR011322">
    <property type="entry name" value="N-reg_PII-like_a/b"/>
</dbReference>
<organism evidence="2 3">
    <name type="scientific">Desulforapulum autotrophicum (strain ATCC 43914 / DSM 3382 / VKM B-1955 / HRM2)</name>
    <name type="common">Desulfobacterium autotrophicum</name>
    <dbReference type="NCBI Taxonomy" id="177437"/>
    <lineage>
        <taxon>Bacteria</taxon>
        <taxon>Pseudomonadati</taxon>
        <taxon>Thermodesulfobacteriota</taxon>
        <taxon>Desulfobacteria</taxon>
        <taxon>Desulfobacterales</taxon>
        <taxon>Desulfobacteraceae</taxon>
        <taxon>Desulforapulum</taxon>
    </lineage>
</organism>
<reference evidence="2 3" key="1">
    <citation type="journal article" date="2009" name="Environ. Microbiol.">
        <title>Genome sequence of Desulfobacterium autotrophicum HRM2, a marine sulfate reducer oxidizing organic carbon completely to carbon dioxide.</title>
        <authorList>
            <person name="Strittmatter A.W."/>
            <person name="Liesegang H."/>
            <person name="Rabus R."/>
            <person name="Decker I."/>
            <person name="Amann J."/>
            <person name="Andres S."/>
            <person name="Henne A."/>
            <person name="Fricke W.F."/>
            <person name="Martinez-Arias R."/>
            <person name="Bartels D."/>
            <person name="Goesmann A."/>
            <person name="Krause L."/>
            <person name="Puehler A."/>
            <person name="Klenk H.P."/>
            <person name="Richter M."/>
            <person name="Schuler M."/>
            <person name="Gloeckner F.O."/>
            <person name="Meyerdierks A."/>
            <person name="Gottschalk G."/>
            <person name="Amann R."/>
        </authorList>
    </citation>
    <scope>NUCLEOTIDE SEQUENCE [LARGE SCALE GENOMIC DNA]</scope>
    <source>
        <strain evidence="3">ATCC 43914 / DSM 3382 / HRM2</strain>
    </source>
</reference>
<sequence length="109" mass="12234">MEESTKACLMRIFIGEDQKYGRRLLYEAIVEQARTMGMAGATVIRGLLGYAAQGKIRTFKVLCLSEDLPVVVEVVDTREKIEAFTRAIAPMINKGMATFETVEQILFNQ</sequence>
<dbReference type="PANTHER" id="PTHR35983:SF1">
    <property type="entry name" value="UPF0166 PROTEIN TM_0021"/>
    <property type="match status" value="1"/>
</dbReference>
<dbReference type="InterPro" id="IPR015867">
    <property type="entry name" value="N-reg_PII/ATP_PRibTrfase_C"/>
</dbReference>
<dbReference type="SUPFAM" id="SSF54913">
    <property type="entry name" value="GlnB-like"/>
    <property type="match status" value="1"/>
</dbReference>
<dbReference type="RefSeq" id="WP_015906050.1">
    <property type="nucleotide sequence ID" value="NC_012108.1"/>
</dbReference>
<name>C0QDP7_DESAH</name>
<gene>
    <name evidence="2" type="ordered locus">HRM2_42620</name>
</gene>
<evidence type="ECO:0000256" key="1">
    <source>
        <dbReference type="ARBA" id="ARBA00010554"/>
    </source>
</evidence>
<evidence type="ECO:0000313" key="3">
    <source>
        <dbReference type="Proteomes" id="UP000000442"/>
    </source>
</evidence>
<dbReference type="HOGENOM" id="CLU_146749_0_1_7"/>
<dbReference type="EMBL" id="CP001087">
    <property type="protein sequence ID" value="ACN17318.1"/>
    <property type="molecule type" value="Genomic_DNA"/>
</dbReference>
<dbReference type="OrthoDB" id="9795599at2"/>
<accession>C0QDP7</accession>
<dbReference type="KEGG" id="dat:HRM2_42620"/>
<keyword evidence="3" id="KW-1185">Reference proteome</keyword>
<dbReference type="InterPro" id="IPR003793">
    <property type="entry name" value="UPF0166"/>
</dbReference>